<gene>
    <name evidence="1" type="ORF">BGZ65_002796</name>
</gene>
<dbReference type="AlphaFoldDB" id="A0A9P6J0V5"/>
<comment type="caution">
    <text evidence="1">The sequence shown here is derived from an EMBL/GenBank/DDBJ whole genome shotgun (WGS) entry which is preliminary data.</text>
</comment>
<evidence type="ECO:0000313" key="1">
    <source>
        <dbReference type="EMBL" id="KAF9956338.1"/>
    </source>
</evidence>
<dbReference type="Proteomes" id="UP000749646">
    <property type="component" value="Unassembled WGS sequence"/>
</dbReference>
<organism evidence="1 2">
    <name type="scientific">Modicella reniformis</name>
    <dbReference type="NCBI Taxonomy" id="1440133"/>
    <lineage>
        <taxon>Eukaryota</taxon>
        <taxon>Fungi</taxon>
        <taxon>Fungi incertae sedis</taxon>
        <taxon>Mucoromycota</taxon>
        <taxon>Mortierellomycotina</taxon>
        <taxon>Mortierellomycetes</taxon>
        <taxon>Mortierellales</taxon>
        <taxon>Mortierellaceae</taxon>
        <taxon>Modicella</taxon>
    </lineage>
</organism>
<evidence type="ECO:0000313" key="2">
    <source>
        <dbReference type="Proteomes" id="UP000749646"/>
    </source>
</evidence>
<name>A0A9P6J0V5_9FUNG</name>
<keyword evidence="2" id="KW-1185">Reference proteome</keyword>
<dbReference type="EMBL" id="JAAAHW010006694">
    <property type="protein sequence ID" value="KAF9956338.1"/>
    <property type="molecule type" value="Genomic_DNA"/>
</dbReference>
<protein>
    <submittedName>
        <fullName evidence="1">Uncharacterized protein</fullName>
    </submittedName>
</protein>
<reference evidence="1" key="1">
    <citation type="journal article" date="2020" name="Fungal Divers.">
        <title>Resolving the Mortierellaceae phylogeny through synthesis of multi-gene phylogenetics and phylogenomics.</title>
        <authorList>
            <person name="Vandepol N."/>
            <person name="Liber J."/>
            <person name="Desiro A."/>
            <person name="Na H."/>
            <person name="Kennedy M."/>
            <person name="Barry K."/>
            <person name="Grigoriev I.V."/>
            <person name="Miller A.N."/>
            <person name="O'Donnell K."/>
            <person name="Stajich J.E."/>
            <person name="Bonito G."/>
        </authorList>
    </citation>
    <scope>NUCLEOTIDE SEQUENCE</scope>
    <source>
        <strain evidence="1">MES-2147</strain>
    </source>
</reference>
<proteinExistence type="predicted"/>
<feature type="non-terminal residue" evidence="1">
    <location>
        <position position="172"/>
    </location>
</feature>
<accession>A0A9P6J0V5</accession>
<sequence>MLGTSSSAGDNLSPENAKKLANFHLEGARKTTDPDLALLLYKEAEMVLARMERSTTDSLPRTDCIQDQSVLDKMSTSSLPHDRLQDRYNKVKNLGNNNGDVDPSISDMRLDGGAPAENATAVDSTTLPSQDQHRDITMLAPHIFAENKQPPVTRFKLPEPDERLQDIMQLTY</sequence>